<protein>
    <submittedName>
        <fullName evidence="2">Uncharacterized protein</fullName>
    </submittedName>
</protein>
<evidence type="ECO:0000313" key="3">
    <source>
        <dbReference type="Proteomes" id="UP001431209"/>
    </source>
</evidence>
<feature type="region of interest" description="Disordered" evidence="1">
    <location>
        <begin position="620"/>
        <end position="731"/>
    </location>
</feature>
<feature type="region of interest" description="Disordered" evidence="1">
    <location>
        <begin position="128"/>
        <end position="162"/>
    </location>
</feature>
<evidence type="ECO:0000256" key="1">
    <source>
        <dbReference type="SAM" id="MobiDB-lite"/>
    </source>
</evidence>
<name>A0AAW2YX93_9EUKA</name>
<dbReference type="GO" id="GO:0006281">
    <property type="term" value="P:DNA repair"/>
    <property type="evidence" value="ECO:0007669"/>
    <property type="project" value="TreeGrafter"/>
</dbReference>
<proteinExistence type="predicted"/>
<feature type="compositionally biased region" description="Acidic residues" evidence="1">
    <location>
        <begin position="665"/>
        <end position="712"/>
    </location>
</feature>
<sequence>MTDRRSSCATVADSEKIRYWHLLCAEFMTCVIRNESPRELFSAANGSKVVIEEVDRTRRPLSPLNNTSAAPRTRVTTIVTASEYSKKLLRDAMIQEHRQNMRQPALPSRHSRFVGSYVRDSNAPKKTMTISSSQVMGGVYKKPTKAKKDEEQEEEPEPNKLEPASQYVFHNVETKTRSMKSAPTKSKLLARDEMNRKISTVETKKIIKTFASELLKGGFNSFFKSLCSILINHDSTENSTVRAFCTDADLMKKSMVNIISLAAFALEFNECTHEQYEKARKLLQNRGREVEEDEELTLPNFEVSLVVNVFSEKFINHIFDDCIHSFQLEKRYVHLAQVVNLLRHLFSSLVIMRDNYKLRVISEKLTSEILYKRNRYIEISNLVRRYDPRNNSTHYLVNLVNLVHDFIQVAVEKDEVLYFHTEKNVRAPSSPSSTPPTSPGEVTIDEHMQEEVRNLKRLELTAFLSAFASCDAVRTYLHLLSQYVHLSTSTISQVLDMLNNIVKDKFNRAPLMFQISCLYTMNNIVNDRALDLDIPAYQELNLFARRLIRSFIDDCYDHPDLPKEILFWKDATFMKKYYKVDAIDMPLEVVEAPEAPKRRRNKRAKINAVDMPLEVVEAPEAPKRRRNERAKILSQVVGEDSEKRASSRNPPSKRRRVYSRRESAEDILVDDELALNDNQVDEDEEEEYAFGEEPEEPEEQEQEEEYTFEEETTTPIKSRKRRRRTEVSQEL</sequence>
<dbReference type="Proteomes" id="UP001431209">
    <property type="component" value="Unassembled WGS sequence"/>
</dbReference>
<gene>
    <name evidence="2" type="ORF">AKO1_012358</name>
</gene>
<keyword evidence="3" id="KW-1185">Reference proteome</keyword>
<dbReference type="GO" id="GO:0003677">
    <property type="term" value="F:DNA binding"/>
    <property type="evidence" value="ECO:0007669"/>
    <property type="project" value="TreeGrafter"/>
</dbReference>
<comment type="caution">
    <text evidence="2">The sequence shown here is derived from an EMBL/GenBank/DDBJ whole genome shotgun (WGS) entry which is preliminary data.</text>
</comment>
<reference evidence="2 3" key="1">
    <citation type="submission" date="2024-03" db="EMBL/GenBank/DDBJ databases">
        <title>The Acrasis kona genome and developmental transcriptomes reveal deep origins of eukaryotic multicellular pathways.</title>
        <authorList>
            <person name="Sheikh S."/>
            <person name="Fu C.-J."/>
            <person name="Brown M.W."/>
            <person name="Baldauf S.L."/>
        </authorList>
    </citation>
    <scope>NUCLEOTIDE SEQUENCE [LARGE SCALE GENOMIC DNA]</scope>
    <source>
        <strain evidence="2 3">ATCC MYA-3509</strain>
    </source>
</reference>
<dbReference type="EMBL" id="JAOPGA020000789">
    <property type="protein sequence ID" value="KAL0481750.1"/>
    <property type="molecule type" value="Genomic_DNA"/>
</dbReference>
<dbReference type="AlphaFoldDB" id="A0AAW2YX93"/>
<dbReference type="PANTHER" id="PTHR22940">
    <property type="entry name" value="TIMEOUT/TIMELESS-2"/>
    <property type="match status" value="1"/>
</dbReference>
<evidence type="ECO:0000313" key="2">
    <source>
        <dbReference type="EMBL" id="KAL0481750.1"/>
    </source>
</evidence>
<dbReference type="InterPro" id="IPR044998">
    <property type="entry name" value="Timeless"/>
</dbReference>
<dbReference type="GO" id="GO:0031298">
    <property type="term" value="C:replication fork protection complex"/>
    <property type="evidence" value="ECO:0007669"/>
    <property type="project" value="TreeGrafter"/>
</dbReference>
<dbReference type="GO" id="GO:0000076">
    <property type="term" value="P:DNA replication checkpoint signaling"/>
    <property type="evidence" value="ECO:0007669"/>
    <property type="project" value="TreeGrafter"/>
</dbReference>
<organism evidence="2 3">
    <name type="scientific">Acrasis kona</name>
    <dbReference type="NCBI Taxonomy" id="1008807"/>
    <lineage>
        <taxon>Eukaryota</taxon>
        <taxon>Discoba</taxon>
        <taxon>Heterolobosea</taxon>
        <taxon>Tetramitia</taxon>
        <taxon>Eutetramitia</taxon>
        <taxon>Acrasidae</taxon>
        <taxon>Acrasis</taxon>
    </lineage>
</organism>
<accession>A0AAW2YX93</accession>
<dbReference type="PANTHER" id="PTHR22940:SF4">
    <property type="entry name" value="PROTEIN TIMELESS HOMOLOG"/>
    <property type="match status" value="1"/>
</dbReference>
<dbReference type="GO" id="GO:0043111">
    <property type="term" value="P:replication fork arrest"/>
    <property type="evidence" value="ECO:0007669"/>
    <property type="project" value="TreeGrafter"/>
</dbReference>